<keyword evidence="2" id="KW-1185">Reference proteome</keyword>
<comment type="caution">
    <text evidence="1">The sequence shown here is derived from an EMBL/GenBank/DDBJ whole genome shotgun (WGS) entry which is preliminary data.</text>
</comment>
<reference evidence="1 2" key="1">
    <citation type="submission" date="2021-05" db="EMBL/GenBank/DDBJ databases">
        <title>Genome Assembly of Synthetic Allotetraploid Brassica napus Reveals Homoeologous Exchanges between Subgenomes.</title>
        <authorList>
            <person name="Davis J.T."/>
        </authorList>
    </citation>
    <scope>NUCLEOTIDE SEQUENCE [LARGE SCALE GENOMIC DNA]</scope>
    <source>
        <strain evidence="2">cv. Da-Ae</strain>
        <tissue evidence="1">Seedling</tissue>
    </source>
</reference>
<dbReference type="Proteomes" id="UP000824890">
    <property type="component" value="Unassembled WGS sequence"/>
</dbReference>
<organism evidence="1 2">
    <name type="scientific">Brassica napus</name>
    <name type="common">Rape</name>
    <dbReference type="NCBI Taxonomy" id="3708"/>
    <lineage>
        <taxon>Eukaryota</taxon>
        <taxon>Viridiplantae</taxon>
        <taxon>Streptophyta</taxon>
        <taxon>Embryophyta</taxon>
        <taxon>Tracheophyta</taxon>
        <taxon>Spermatophyta</taxon>
        <taxon>Magnoliopsida</taxon>
        <taxon>eudicotyledons</taxon>
        <taxon>Gunneridae</taxon>
        <taxon>Pentapetalae</taxon>
        <taxon>rosids</taxon>
        <taxon>malvids</taxon>
        <taxon>Brassicales</taxon>
        <taxon>Brassicaceae</taxon>
        <taxon>Brassiceae</taxon>
        <taxon>Brassica</taxon>
    </lineage>
</organism>
<protein>
    <recommendedName>
        <fullName evidence="3">RNase H type-1 domain-containing protein</fullName>
    </recommendedName>
</protein>
<accession>A0ABQ8D8Y6</accession>
<proteinExistence type="predicted"/>
<gene>
    <name evidence="1" type="ORF">HID58_018052</name>
</gene>
<name>A0ABQ8D8Y6_BRANA</name>
<evidence type="ECO:0000313" key="1">
    <source>
        <dbReference type="EMBL" id="KAH0925796.1"/>
    </source>
</evidence>
<sequence>MRSMRMENVTFSLTSLDIIKAPIRLKNGQCSVFLGHLGALLEYVKDQIGWDISFEPLERNRGAFYIARSVVKELRLQSYVSQGALRWLNGLFCEEMIP</sequence>
<dbReference type="EMBL" id="JAGKQM010000005">
    <property type="protein sequence ID" value="KAH0925796.1"/>
    <property type="molecule type" value="Genomic_DNA"/>
</dbReference>
<evidence type="ECO:0008006" key="3">
    <source>
        <dbReference type="Google" id="ProtNLM"/>
    </source>
</evidence>
<evidence type="ECO:0000313" key="2">
    <source>
        <dbReference type="Proteomes" id="UP000824890"/>
    </source>
</evidence>